<dbReference type="EMBL" id="VUJU01012069">
    <property type="protein sequence ID" value="KAF0708857.1"/>
    <property type="molecule type" value="Genomic_DNA"/>
</dbReference>
<dbReference type="OrthoDB" id="6769010at2759"/>
<sequence length="126" mass="14055">NILPGVPLPPEPILTKWGSWLSAVNYYRENYDGLKSVIFELNSEDAICIANAKRFGLLLTESLKIIQNVEQSLENVPNYVGEIIKNKMKCVSSKNPDIKILLKIDEILNGIETSKDSLPAELTVGR</sequence>
<feature type="non-terminal residue" evidence="1">
    <location>
        <position position="126"/>
    </location>
</feature>
<keyword evidence="2" id="KW-1185">Reference proteome</keyword>
<reference evidence="1 2" key="1">
    <citation type="submission" date="2019-08" db="EMBL/GenBank/DDBJ databases">
        <title>Whole genome of Aphis craccivora.</title>
        <authorList>
            <person name="Voronova N.V."/>
            <person name="Shulinski R.S."/>
            <person name="Bandarenka Y.V."/>
            <person name="Zhorov D.G."/>
            <person name="Warner D."/>
        </authorList>
    </citation>
    <scope>NUCLEOTIDE SEQUENCE [LARGE SCALE GENOMIC DNA]</scope>
    <source>
        <strain evidence="1">180601</strain>
        <tissue evidence="1">Whole Body</tissue>
    </source>
</reference>
<organism evidence="1 2">
    <name type="scientific">Aphis craccivora</name>
    <name type="common">Cowpea aphid</name>
    <dbReference type="NCBI Taxonomy" id="307492"/>
    <lineage>
        <taxon>Eukaryota</taxon>
        <taxon>Metazoa</taxon>
        <taxon>Ecdysozoa</taxon>
        <taxon>Arthropoda</taxon>
        <taxon>Hexapoda</taxon>
        <taxon>Insecta</taxon>
        <taxon>Pterygota</taxon>
        <taxon>Neoptera</taxon>
        <taxon>Paraneoptera</taxon>
        <taxon>Hemiptera</taxon>
        <taxon>Sternorrhyncha</taxon>
        <taxon>Aphidomorpha</taxon>
        <taxon>Aphidoidea</taxon>
        <taxon>Aphididae</taxon>
        <taxon>Aphidini</taxon>
        <taxon>Aphis</taxon>
        <taxon>Aphis</taxon>
    </lineage>
</organism>
<proteinExistence type="predicted"/>
<dbReference type="AlphaFoldDB" id="A0A6G0VTL9"/>
<gene>
    <name evidence="1" type="ORF">FWK35_00027974</name>
</gene>
<protein>
    <submittedName>
        <fullName evidence="1">DUF659 domain-containing protein</fullName>
    </submittedName>
</protein>
<dbReference type="Proteomes" id="UP000478052">
    <property type="component" value="Unassembled WGS sequence"/>
</dbReference>
<evidence type="ECO:0000313" key="1">
    <source>
        <dbReference type="EMBL" id="KAF0708857.1"/>
    </source>
</evidence>
<feature type="non-terminal residue" evidence="1">
    <location>
        <position position="1"/>
    </location>
</feature>
<comment type="caution">
    <text evidence="1">The sequence shown here is derived from an EMBL/GenBank/DDBJ whole genome shotgun (WGS) entry which is preliminary data.</text>
</comment>
<accession>A0A6G0VTL9</accession>
<evidence type="ECO:0000313" key="2">
    <source>
        <dbReference type="Proteomes" id="UP000478052"/>
    </source>
</evidence>
<name>A0A6G0VTL9_APHCR</name>